<keyword evidence="2" id="KW-1133">Transmembrane helix</keyword>
<sequence length="380" mass="41100">MYIVGSLRQHLAVSDIMFQVESELISAQIQQAHNTGLLHCIATSYTNILKDQTSNSSAMSGLVSFDWPSTATPTTSIVTAQIHTLSRRAVASVTGVSQQTSQVKVTRTTVRMPASDATGVVFKMYKPAASKNTAPAGKSTAPAASSSSVGSNTTAIIGGITGVAVLVVALLVFCCIRRRRSNTRGKRSNAEMGKSHRLKDLSAKDVIDEAKRTRAERHQHHRQPTNQPYGWNAADTADLSHQNNVMAAENHLRSKRAGRGDEQSASSFGVDPSQLAQAQGWGTSFGADKFQSQPLHHPSRPARVPTKIKHGDARRPPPIVTQPVNSRRHQSHRVRPSKIPSPVSPGTDFSRSVYVPKGHTYDDVSPISSPHRSHGHAWGR</sequence>
<feature type="region of interest" description="Disordered" evidence="1">
    <location>
        <begin position="182"/>
        <end position="234"/>
    </location>
</feature>
<protein>
    <recommendedName>
        <fullName evidence="5">Mid2 domain-containing protein</fullName>
    </recommendedName>
</protein>
<accession>A0A6A6ZLK6</accession>
<feature type="compositionally biased region" description="Basic residues" evidence="1">
    <location>
        <begin position="214"/>
        <end position="223"/>
    </location>
</feature>
<keyword evidence="4" id="KW-1185">Reference proteome</keyword>
<evidence type="ECO:0008006" key="5">
    <source>
        <dbReference type="Google" id="ProtNLM"/>
    </source>
</evidence>
<feature type="compositionally biased region" description="Basic residues" evidence="1">
    <location>
        <begin position="326"/>
        <end position="336"/>
    </location>
</feature>
<dbReference type="AlphaFoldDB" id="A0A6A6ZLK6"/>
<feature type="compositionally biased region" description="Basic and acidic residues" evidence="1">
    <location>
        <begin position="198"/>
        <end position="213"/>
    </location>
</feature>
<reference evidence="3" key="1">
    <citation type="journal article" date="2020" name="Stud. Mycol.">
        <title>101 Dothideomycetes genomes: a test case for predicting lifestyles and emergence of pathogens.</title>
        <authorList>
            <person name="Haridas S."/>
            <person name="Albert R."/>
            <person name="Binder M."/>
            <person name="Bloem J."/>
            <person name="Labutti K."/>
            <person name="Salamov A."/>
            <person name="Andreopoulos B."/>
            <person name="Baker S."/>
            <person name="Barry K."/>
            <person name="Bills G."/>
            <person name="Bluhm B."/>
            <person name="Cannon C."/>
            <person name="Castanera R."/>
            <person name="Culley D."/>
            <person name="Daum C."/>
            <person name="Ezra D."/>
            <person name="Gonzalez J."/>
            <person name="Henrissat B."/>
            <person name="Kuo A."/>
            <person name="Liang C."/>
            <person name="Lipzen A."/>
            <person name="Lutzoni F."/>
            <person name="Magnuson J."/>
            <person name="Mondo S."/>
            <person name="Nolan M."/>
            <person name="Ohm R."/>
            <person name="Pangilinan J."/>
            <person name="Park H.-J."/>
            <person name="Ramirez L."/>
            <person name="Alfaro M."/>
            <person name="Sun H."/>
            <person name="Tritt A."/>
            <person name="Yoshinaga Y."/>
            <person name="Zwiers L.-H."/>
            <person name="Turgeon B."/>
            <person name="Goodwin S."/>
            <person name="Spatafora J."/>
            <person name="Crous P."/>
            <person name="Grigoriev I."/>
        </authorList>
    </citation>
    <scope>NUCLEOTIDE SEQUENCE</scope>
    <source>
        <strain evidence="3">CBS 113818</strain>
    </source>
</reference>
<feature type="region of interest" description="Disordered" evidence="1">
    <location>
        <begin position="131"/>
        <end position="150"/>
    </location>
</feature>
<feature type="region of interest" description="Disordered" evidence="1">
    <location>
        <begin position="251"/>
        <end position="270"/>
    </location>
</feature>
<evidence type="ECO:0000256" key="2">
    <source>
        <dbReference type="SAM" id="Phobius"/>
    </source>
</evidence>
<proteinExistence type="predicted"/>
<name>A0A6A6ZLK6_9PLEO</name>
<keyword evidence="2" id="KW-0812">Transmembrane</keyword>
<evidence type="ECO:0000313" key="4">
    <source>
        <dbReference type="Proteomes" id="UP000799424"/>
    </source>
</evidence>
<feature type="compositionally biased region" description="Basic residues" evidence="1">
    <location>
        <begin position="371"/>
        <end position="380"/>
    </location>
</feature>
<dbReference type="EMBL" id="MU006238">
    <property type="protein sequence ID" value="KAF2821214.1"/>
    <property type="molecule type" value="Genomic_DNA"/>
</dbReference>
<gene>
    <name evidence="3" type="ORF">CC86DRAFT_411509</name>
</gene>
<dbReference type="Proteomes" id="UP000799424">
    <property type="component" value="Unassembled WGS sequence"/>
</dbReference>
<feature type="region of interest" description="Disordered" evidence="1">
    <location>
        <begin position="284"/>
        <end position="380"/>
    </location>
</feature>
<evidence type="ECO:0000313" key="3">
    <source>
        <dbReference type="EMBL" id="KAF2821214.1"/>
    </source>
</evidence>
<feature type="transmembrane region" description="Helical" evidence="2">
    <location>
        <begin position="155"/>
        <end position="176"/>
    </location>
</feature>
<keyword evidence="2" id="KW-0472">Membrane</keyword>
<evidence type="ECO:0000256" key="1">
    <source>
        <dbReference type="SAM" id="MobiDB-lite"/>
    </source>
</evidence>
<organism evidence="3 4">
    <name type="scientific">Ophiobolus disseminans</name>
    <dbReference type="NCBI Taxonomy" id="1469910"/>
    <lineage>
        <taxon>Eukaryota</taxon>
        <taxon>Fungi</taxon>
        <taxon>Dikarya</taxon>
        <taxon>Ascomycota</taxon>
        <taxon>Pezizomycotina</taxon>
        <taxon>Dothideomycetes</taxon>
        <taxon>Pleosporomycetidae</taxon>
        <taxon>Pleosporales</taxon>
        <taxon>Pleosporineae</taxon>
        <taxon>Phaeosphaeriaceae</taxon>
        <taxon>Ophiobolus</taxon>
    </lineage>
</organism>